<dbReference type="InterPro" id="IPR008271">
    <property type="entry name" value="Ser/Thr_kinase_AS"/>
</dbReference>
<evidence type="ECO:0000256" key="7">
    <source>
        <dbReference type="SAM" id="Phobius"/>
    </source>
</evidence>
<dbReference type="PANTHER" id="PTHR43289">
    <property type="entry name" value="MITOGEN-ACTIVATED PROTEIN KINASE KINASE KINASE 20-RELATED"/>
    <property type="match status" value="1"/>
</dbReference>
<dbReference type="FunFam" id="1.10.510.10:FF:000021">
    <property type="entry name" value="Serine/threonine protein kinase"/>
    <property type="match status" value="1"/>
</dbReference>
<feature type="domain" description="Protein kinase" evidence="8">
    <location>
        <begin position="11"/>
        <end position="272"/>
    </location>
</feature>
<dbReference type="Pfam" id="PF00069">
    <property type="entry name" value="Pkinase"/>
    <property type="match status" value="1"/>
</dbReference>
<keyword evidence="6" id="KW-0067">ATP-binding</keyword>
<dbReference type="SUPFAM" id="SSF56112">
    <property type="entry name" value="Protein kinase-like (PK-like)"/>
    <property type="match status" value="1"/>
</dbReference>
<dbReference type="CDD" id="cd14014">
    <property type="entry name" value="STKc_PknB_like"/>
    <property type="match status" value="1"/>
</dbReference>
<dbReference type="EMBL" id="CP001698">
    <property type="protein sequence ID" value="ADN01655.1"/>
    <property type="molecule type" value="Genomic_DNA"/>
</dbReference>
<dbReference type="KEGG" id="sta:STHERM_c06970"/>
<name>E0RRF4_WINT6</name>
<evidence type="ECO:0000256" key="4">
    <source>
        <dbReference type="ARBA" id="ARBA00022741"/>
    </source>
</evidence>
<keyword evidence="7" id="KW-0472">Membrane</keyword>
<reference key="1">
    <citation type="submission" date="2009-08" db="EMBL/GenBank/DDBJ databases">
        <title>The genome sequence of Spirochaeta thermophila DSM6192.</title>
        <authorList>
            <person name="Angelov A."/>
            <person name="Mientus M."/>
            <person name="Wittenberg S."/>
            <person name="Lehmann R."/>
            <person name="Liesegang H."/>
            <person name="Daniel R."/>
            <person name="Liebl W."/>
        </authorList>
    </citation>
    <scope>NUCLEOTIDE SEQUENCE</scope>
    <source>
        <strain>DSM 6192</strain>
    </source>
</reference>
<dbReference type="PANTHER" id="PTHR43289:SF6">
    <property type="entry name" value="SERINE_THREONINE-PROTEIN KINASE NEKL-3"/>
    <property type="match status" value="1"/>
</dbReference>
<dbReference type="Proteomes" id="UP000001296">
    <property type="component" value="Chromosome"/>
</dbReference>
<keyword evidence="3 9" id="KW-0808">Transferase</keyword>
<evidence type="ECO:0000256" key="3">
    <source>
        <dbReference type="ARBA" id="ARBA00022679"/>
    </source>
</evidence>
<evidence type="ECO:0000313" key="9">
    <source>
        <dbReference type="EMBL" id="ADN01655.1"/>
    </source>
</evidence>
<dbReference type="PROSITE" id="PS50011">
    <property type="entry name" value="PROTEIN_KINASE_DOM"/>
    <property type="match status" value="1"/>
</dbReference>
<dbReference type="PaxDb" id="665571-STHERM_c06970"/>
<evidence type="ECO:0000256" key="5">
    <source>
        <dbReference type="ARBA" id="ARBA00022777"/>
    </source>
</evidence>
<evidence type="ECO:0000256" key="1">
    <source>
        <dbReference type="ARBA" id="ARBA00012513"/>
    </source>
</evidence>
<keyword evidence="2" id="KW-0723">Serine/threonine-protein kinase</keyword>
<dbReference type="Gene3D" id="3.30.200.20">
    <property type="entry name" value="Phosphorylase Kinase, domain 1"/>
    <property type="match status" value="1"/>
</dbReference>
<accession>E0RRF4</accession>
<keyword evidence="5 9" id="KW-0418">Kinase</keyword>
<evidence type="ECO:0000256" key="2">
    <source>
        <dbReference type="ARBA" id="ARBA00022527"/>
    </source>
</evidence>
<feature type="transmembrane region" description="Helical" evidence="7">
    <location>
        <begin position="306"/>
        <end position="326"/>
    </location>
</feature>
<protein>
    <recommendedName>
        <fullName evidence="1">non-specific serine/threonine protein kinase</fullName>
        <ecNumber evidence="1">2.7.11.1</ecNumber>
    </recommendedName>
</protein>
<evidence type="ECO:0000256" key="6">
    <source>
        <dbReference type="ARBA" id="ARBA00022840"/>
    </source>
</evidence>
<dbReference type="SMART" id="SM00220">
    <property type="entry name" value="S_TKc"/>
    <property type="match status" value="1"/>
</dbReference>
<proteinExistence type="predicted"/>
<dbReference type="EC" id="2.7.11.1" evidence="1"/>
<keyword evidence="7" id="KW-1133">Transmembrane helix</keyword>
<evidence type="ECO:0000313" key="10">
    <source>
        <dbReference type="Proteomes" id="UP000001296"/>
    </source>
</evidence>
<keyword evidence="7" id="KW-0812">Transmembrane</keyword>
<dbReference type="eggNOG" id="COG0515">
    <property type="taxonomic scope" value="Bacteria"/>
</dbReference>
<sequence length="618" mass="69730">MAEQPKEIGNYKVISLLARGGMGAVYKALHPVLKRHVVIKKLALKGRKEVIERFKREAKILLDCKDPRIVHMYDYFTEGRSHYIVMEFVDGMAVDVLVKQRRYLPAPLALYVLREVCYALKYAHDRGIVHRDIKPANILISKEGEVKLTDFGIAAVESDEEEDLTREGMTLGTPSYMPPEQFKDAKHVDKRADIYALGVMLYEMVTGKRPFPGNFAPETIMMIQKGRYLPVKKLNPDVPRTVSRIIRRTINPNPRRRFQDVAQIIRMVERYLSRFDEAELRHTLSAMVLQPAIPEPEFRQRRRGGLVAALLAFGVLLLGGAGYAGWRTGFIQETVLASRYGRLDVEVRVPAGVKEPEELFVKGVLFINDRNEIPPAPYPPLRFEFVGEEGETLVFSSRPLYVAPGAYRLKLMVENRVYWYSWEILPLSEGGLPPLLVDVGEVAVRPLRVEGVARDALSGTRILEGVRFLVLLDGRWVSIDEVEAGRLVTGRVWRFRAEAEGYYPEVFSLLIRPGQDELILSAALVPKPGRLVLSAPEGVTFLLDGKERVRAGGQDLGWVDLSVYRGGEGVWDLPSGRYEATVRKGGEEARLVFLLPPEGEVRLSVREGEGGLMLMKEE</sequence>
<organism evidence="9 10">
    <name type="scientific">Winmispira thermophila (strain ATCC 49972 / DSM 6192 / RI 19.B1)</name>
    <name type="common">Spirochaeta thermophila</name>
    <dbReference type="NCBI Taxonomy" id="665571"/>
    <lineage>
        <taxon>Bacteria</taxon>
        <taxon>Pseudomonadati</taxon>
        <taxon>Spirochaetota</taxon>
        <taxon>Spirochaetia</taxon>
        <taxon>Winmispirales</taxon>
        <taxon>Winmispiraceae</taxon>
        <taxon>Winmispira</taxon>
    </lineage>
</organism>
<dbReference type="GO" id="GO:0004674">
    <property type="term" value="F:protein serine/threonine kinase activity"/>
    <property type="evidence" value="ECO:0007669"/>
    <property type="project" value="UniProtKB-KW"/>
</dbReference>
<dbReference type="RefSeq" id="WP_013313496.1">
    <property type="nucleotide sequence ID" value="NC_014484.1"/>
</dbReference>
<reference evidence="9 10" key="2">
    <citation type="journal article" date="2010" name="J. Bacteriol.">
        <title>Genome sequence of the polysaccharide-degrading, thermophilic anaerobe Spirochaeta thermophila DSM 6192.</title>
        <authorList>
            <person name="Angelov A."/>
            <person name="Liebl S."/>
            <person name="Ballschmiter M."/>
            <person name="Bomeke M."/>
            <person name="Lehmann R."/>
            <person name="Liesegang H."/>
            <person name="Daniel R."/>
            <person name="Liebl W."/>
        </authorList>
    </citation>
    <scope>NUCLEOTIDE SEQUENCE [LARGE SCALE GENOMIC DNA]</scope>
    <source>
        <strain evidence="10">ATCC 49972 / DSM 6192 / RI 19.B1</strain>
    </source>
</reference>
<dbReference type="InterPro" id="IPR011009">
    <property type="entry name" value="Kinase-like_dom_sf"/>
</dbReference>
<dbReference type="InterPro" id="IPR000719">
    <property type="entry name" value="Prot_kinase_dom"/>
</dbReference>
<dbReference type="Gene3D" id="1.10.510.10">
    <property type="entry name" value="Transferase(Phosphotransferase) domain 1"/>
    <property type="match status" value="1"/>
</dbReference>
<evidence type="ECO:0000259" key="8">
    <source>
        <dbReference type="PROSITE" id="PS50011"/>
    </source>
</evidence>
<dbReference type="HOGENOM" id="CLU_506118_0_0_12"/>
<dbReference type="PROSITE" id="PS00108">
    <property type="entry name" value="PROTEIN_KINASE_ST"/>
    <property type="match status" value="1"/>
</dbReference>
<dbReference type="GO" id="GO:0005524">
    <property type="term" value="F:ATP binding"/>
    <property type="evidence" value="ECO:0007669"/>
    <property type="project" value="UniProtKB-KW"/>
</dbReference>
<gene>
    <name evidence="9" type="primary">sps1</name>
    <name evidence="9" type="ordered locus">STHERM_c06970</name>
</gene>
<dbReference type="AlphaFoldDB" id="E0RRF4"/>
<keyword evidence="4" id="KW-0547">Nucleotide-binding</keyword>